<reference evidence="1 2" key="1">
    <citation type="submission" date="2017-09" db="EMBL/GenBank/DDBJ databases">
        <title>Depth-based differentiation of microbial function through sediment-hosted aquifers and enrichment of novel symbionts in the deep terrestrial subsurface.</title>
        <authorList>
            <person name="Probst A.J."/>
            <person name="Ladd B."/>
            <person name="Jarett J.K."/>
            <person name="Geller-Mcgrath D.E."/>
            <person name="Sieber C.M."/>
            <person name="Emerson J.B."/>
            <person name="Anantharaman K."/>
            <person name="Thomas B.C."/>
            <person name="Malmstrom R."/>
            <person name="Stieglmeier M."/>
            <person name="Klingl A."/>
            <person name="Woyke T."/>
            <person name="Ryan C.M."/>
            <person name="Banfield J.F."/>
        </authorList>
    </citation>
    <scope>NUCLEOTIDE SEQUENCE [LARGE SCALE GENOMIC DNA]</scope>
    <source>
        <strain evidence="1">CG07_land_8_20_14_0_80_42_15</strain>
    </source>
</reference>
<evidence type="ECO:0008006" key="3">
    <source>
        <dbReference type="Google" id="ProtNLM"/>
    </source>
</evidence>
<dbReference type="Gene3D" id="3.40.50.150">
    <property type="entry name" value="Vaccinia Virus protein VP39"/>
    <property type="match status" value="1"/>
</dbReference>
<dbReference type="Pfam" id="PF13489">
    <property type="entry name" value="Methyltransf_23"/>
    <property type="match status" value="1"/>
</dbReference>
<dbReference type="SUPFAM" id="SSF53335">
    <property type="entry name" value="S-adenosyl-L-methionine-dependent methyltransferases"/>
    <property type="match status" value="1"/>
</dbReference>
<dbReference type="EMBL" id="PEWV01000032">
    <property type="protein sequence ID" value="PIU41825.1"/>
    <property type="molecule type" value="Genomic_DNA"/>
</dbReference>
<accession>A0A2J0KTU4</accession>
<dbReference type="AlphaFoldDB" id="A0A2J0KTU4"/>
<organism evidence="1 2">
    <name type="scientific">Candidatus Aquitaenariimonas noxiae</name>
    <dbReference type="NCBI Taxonomy" id="1974741"/>
    <lineage>
        <taxon>Bacteria</taxon>
        <taxon>Pseudomonadati</taxon>
        <taxon>Candidatus Omnitrophota</taxon>
        <taxon>Candidatus Aquitaenariimonas</taxon>
    </lineage>
</organism>
<proteinExistence type="predicted"/>
<dbReference type="PANTHER" id="PTHR43861:SF6">
    <property type="entry name" value="METHYLTRANSFERASE TYPE 11"/>
    <property type="match status" value="1"/>
</dbReference>
<name>A0A2J0KTU4_9BACT</name>
<dbReference type="InterPro" id="IPR029063">
    <property type="entry name" value="SAM-dependent_MTases_sf"/>
</dbReference>
<protein>
    <recommendedName>
        <fullName evidence="3">Class I SAM-dependent methyltransferase</fullName>
    </recommendedName>
</protein>
<sequence>MLKEWDIRPEKAAQLLNRLRLQDIKSHFLDDKGNIINSYFLEVKCPACGKRRNSQKFKKESFSFKCCSNCGTLYVSPRPKPPKLHEYYRDSGSIAFFIKEILEKTAKARKEKILLPKAKKAIFYLKKFRVSRKLLVEIGGGNGLFLETMKEIRSGFKRYLNIEPSKEGARLTQNRGFDVIEDIIENVKDLHADCICAFELIEHLFDPLSFCIKIKRLLNKNGIFILTTPSTEGLDLMLLGRDSDNISAPNHLNYFNIHSIEILLKRAGLKTVAIETPGVLDIDILKNKVVNGYKLEDRYISFLLKQPNEVLEKFQLFLQQNKLSSHMFVVNKKI</sequence>
<evidence type="ECO:0000313" key="2">
    <source>
        <dbReference type="Proteomes" id="UP000230052"/>
    </source>
</evidence>
<dbReference type="PANTHER" id="PTHR43861">
    <property type="entry name" value="TRANS-ACONITATE 2-METHYLTRANSFERASE-RELATED"/>
    <property type="match status" value="1"/>
</dbReference>
<dbReference type="Proteomes" id="UP000230052">
    <property type="component" value="Unassembled WGS sequence"/>
</dbReference>
<gene>
    <name evidence="1" type="ORF">COS99_03370</name>
</gene>
<comment type="caution">
    <text evidence="1">The sequence shown here is derived from an EMBL/GenBank/DDBJ whole genome shotgun (WGS) entry which is preliminary data.</text>
</comment>
<evidence type="ECO:0000313" key="1">
    <source>
        <dbReference type="EMBL" id="PIU41825.1"/>
    </source>
</evidence>